<evidence type="ECO:0000313" key="1">
    <source>
        <dbReference type="EMBL" id="EEF21894.1"/>
    </source>
</evidence>
<name>B9TQH0_RICCO</name>
<dbReference type="AlphaFoldDB" id="B9TQH0"/>
<dbReference type="Proteomes" id="UP000008311">
    <property type="component" value="Unassembled WGS sequence"/>
</dbReference>
<dbReference type="InParanoid" id="B9TQH0"/>
<protein>
    <submittedName>
        <fullName evidence="1">Uncharacterized protein</fullName>
    </submittedName>
</protein>
<evidence type="ECO:0000313" key="2">
    <source>
        <dbReference type="Proteomes" id="UP000008311"/>
    </source>
</evidence>
<reference evidence="2" key="1">
    <citation type="journal article" date="2010" name="Nat. Biotechnol.">
        <title>Draft genome sequence of the oilseed species Ricinus communis.</title>
        <authorList>
            <person name="Chan A.P."/>
            <person name="Crabtree J."/>
            <person name="Zhao Q."/>
            <person name="Lorenzi H."/>
            <person name="Orvis J."/>
            <person name="Puiu D."/>
            <person name="Melake-Berhan A."/>
            <person name="Jones K.M."/>
            <person name="Redman J."/>
            <person name="Chen G."/>
            <person name="Cahoon E.B."/>
            <person name="Gedil M."/>
            <person name="Stanke M."/>
            <person name="Haas B.J."/>
            <person name="Wortman J.R."/>
            <person name="Fraser-Liggett C.M."/>
            <person name="Ravel J."/>
            <person name="Rabinowicz P.D."/>
        </authorList>
    </citation>
    <scope>NUCLEOTIDE SEQUENCE [LARGE SCALE GENOMIC DNA]</scope>
    <source>
        <strain evidence="2">cv. Hale</strain>
    </source>
</reference>
<feature type="non-terminal residue" evidence="1">
    <location>
        <position position="1"/>
    </location>
</feature>
<sequence>HAAVAFGDLGQRQQRRDAAVGAVQRIHHDQAAPVALQLLLQMLDIVVQEGHRQRAGGLHAFPQRGMGLHVEVHRYARPGQRLHQPDVGGPAGLRQDAVLGAHEARQLALQAVLRAALLQVHGRHQHLALAVPQHRHLRPDQRGLARQAQVIVTGQEDGAGGCRLPGVRMLAAQQLGDARDVVQIHAAGDKVRKTGVGGVFGNSVGHGEIS</sequence>
<organism evidence="1 2">
    <name type="scientific">Ricinus communis</name>
    <name type="common">Castor bean</name>
    <dbReference type="NCBI Taxonomy" id="3988"/>
    <lineage>
        <taxon>Eukaryota</taxon>
        <taxon>Viridiplantae</taxon>
        <taxon>Streptophyta</taxon>
        <taxon>Embryophyta</taxon>
        <taxon>Tracheophyta</taxon>
        <taxon>Spermatophyta</taxon>
        <taxon>Magnoliopsida</taxon>
        <taxon>eudicotyledons</taxon>
        <taxon>Gunneridae</taxon>
        <taxon>Pentapetalae</taxon>
        <taxon>rosids</taxon>
        <taxon>fabids</taxon>
        <taxon>Malpighiales</taxon>
        <taxon>Euphorbiaceae</taxon>
        <taxon>Acalyphoideae</taxon>
        <taxon>Acalypheae</taxon>
        <taxon>Ricinus</taxon>
    </lineage>
</organism>
<accession>B9TQH0</accession>
<keyword evidence="2" id="KW-1185">Reference proteome</keyword>
<proteinExistence type="predicted"/>
<dbReference type="EMBL" id="EQ998795">
    <property type="protein sequence ID" value="EEF21894.1"/>
    <property type="molecule type" value="Genomic_DNA"/>
</dbReference>
<gene>
    <name evidence="1" type="ORF">RCOM_2000110</name>
</gene>